<dbReference type="SUPFAM" id="SSF52833">
    <property type="entry name" value="Thioredoxin-like"/>
    <property type="match status" value="1"/>
</dbReference>
<dbReference type="AlphaFoldDB" id="A0A9R0Z0Z7"/>
<dbReference type="PROSITE" id="PS51354">
    <property type="entry name" value="GLUTAREDOXIN_2"/>
    <property type="match status" value="1"/>
</dbReference>
<dbReference type="GO" id="GO:0005634">
    <property type="term" value="C:nucleus"/>
    <property type="evidence" value="ECO:0007669"/>
    <property type="project" value="TreeGrafter"/>
</dbReference>
<dbReference type="Gene3D" id="3.40.30.10">
    <property type="entry name" value="Glutaredoxin"/>
    <property type="match status" value="1"/>
</dbReference>
<keyword evidence="1" id="KW-0880">Kelch repeat</keyword>
<keyword evidence="2" id="KW-0677">Repeat</keyword>
<dbReference type="EMBL" id="LT934123">
    <property type="protein sequence ID" value="VAI68269.1"/>
    <property type="molecule type" value="Genomic_DNA"/>
</dbReference>
<feature type="region of interest" description="Disordered" evidence="3">
    <location>
        <begin position="1"/>
        <end position="22"/>
    </location>
</feature>
<dbReference type="PANTHER" id="PTHR46122">
    <property type="entry name" value="GALACTOSE OXIDASE/KELCH REPEAT PROTEIN-RELATED"/>
    <property type="match status" value="1"/>
</dbReference>
<sequence>MYDPGDSSSSRPHPHGKEELQPEVFLYTASASASRRRGRTSADRYAVCALLRGYGLAVDVRDVSRSKAHRSDLKSLLAARGCAFSLPQLLVGGRLVGGPDDVRQLHQAGGLRPLLNAAPRPSRAFVCQACKRVGSEPCPKCSESRNKMLDHGVIEEEEERVVLFYPTQVLSGAGADGSGEVSWSNTIGVIGRDLFIYCLHRLSRWEYGAIASLNRDFNSVVRNGDIYRLRRKNGVAEHWIYLSCYKNPPEWEAYDPSTGRWIQVPKMPPAQSKFIWESVAVGTELLVFGDRGRVALRYSILTNSWTWLADGMNTPRCFFGSASVGEKAYVAGGADSSRNVLSSAEMYDSETHTWTPLPSMNRARYGCSGVFMDGRFYVIGGNSSSHKVLTCGEEYDLNRRSWRVIDNMSQGLNETDEGASLLLAVVNNELYAADYEKNNELKQYDKLDNKWITLGKLPVHSKDKYGRDMGFRACGDRLIVIGPPSVWWLSFIHGSRMGNRLCGICLPHGHTGTTKFCVP</sequence>
<reference evidence="4 5" key="1">
    <citation type="submission" date="2017-09" db="EMBL/GenBank/DDBJ databases">
        <authorList>
            <consortium name="International Durum Wheat Genome Sequencing Consortium (IDWGSC)"/>
            <person name="Milanesi L."/>
        </authorList>
    </citation>
    <scope>NUCLEOTIDE SEQUENCE [LARGE SCALE GENOMIC DNA]</scope>
    <source>
        <strain evidence="5">cv. Svevo</strain>
    </source>
</reference>
<evidence type="ECO:0000256" key="1">
    <source>
        <dbReference type="ARBA" id="ARBA00022441"/>
    </source>
</evidence>
<gene>
    <name evidence="4" type="ORF">TRITD_7Av1G001840</name>
</gene>
<dbReference type="SUPFAM" id="SSF117281">
    <property type="entry name" value="Kelch motif"/>
    <property type="match status" value="1"/>
</dbReference>
<dbReference type="Gramene" id="TRITD7Av1G001840.1">
    <property type="protein sequence ID" value="TRITD7Av1G001840.1"/>
    <property type="gene ID" value="TRITD7Av1G001840"/>
</dbReference>
<accession>A0A9R0Z0Z7</accession>
<dbReference type="InterPro" id="IPR015915">
    <property type="entry name" value="Kelch-typ_b-propeller"/>
</dbReference>
<dbReference type="SMART" id="SM00612">
    <property type="entry name" value="Kelch"/>
    <property type="match status" value="3"/>
</dbReference>
<organism evidence="4 5">
    <name type="scientific">Triticum turgidum subsp. durum</name>
    <name type="common">Durum wheat</name>
    <name type="synonym">Triticum durum</name>
    <dbReference type="NCBI Taxonomy" id="4567"/>
    <lineage>
        <taxon>Eukaryota</taxon>
        <taxon>Viridiplantae</taxon>
        <taxon>Streptophyta</taxon>
        <taxon>Embryophyta</taxon>
        <taxon>Tracheophyta</taxon>
        <taxon>Spermatophyta</taxon>
        <taxon>Magnoliopsida</taxon>
        <taxon>Liliopsida</taxon>
        <taxon>Poales</taxon>
        <taxon>Poaceae</taxon>
        <taxon>BOP clade</taxon>
        <taxon>Pooideae</taxon>
        <taxon>Triticodae</taxon>
        <taxon>Triticeae</taxon>
        <taxon>Triticinae</taxon>
        <taxon>Triticum</taxon>
    </lineage>
</organism>
<dbReference type="InterPro" id="IPR006652">
    <property type="entry name" value="Kelch_1"/>
</dbReference>
<dbReference type="InterPro" id="IPR052439">
    <property type="entry name" value="F-box/Kelch-repeat"/>
</dbReference>
<dbReference type="PANTHER" id="PTHR46122:SF25">
    <property type="entry name" value="REPEAT-CONTAINING F-BOX FAMILY PROTEIN, PUTATIVE, EXPRESSED-RELATED"/>
    <property type="match status" value="1"/>
</dbReference>
<feature type="compositionally biased region" description="Polar residues" evidence="3">
    <location>
        <begin position="1"/>
        <end position="11"/>
    </location>
</feature>
<evidence type="ECO:0000313" key="5">
    <source>
        <dbReference type="Proteomes" id="UP000324705"/>
    </source>
</evidence>
<dbReference type="Gene3D" id="2.120.10.80">
    <property type="entry name" value="Kelch-type beta propeller"/>
    <property type="match status" value="1"/>
</dbReference>
<evidence type="ECO:0000313" key="4">
    <source>
        <dbReference type="EMBL" id="VAI68269.1"/>
    </source>
</evidence>
<evidence type="ECO:0008006" key="6">
    <source>
        <dbReference type="Google" id="ProtNLM"/>
    </source>
</evidence>
<protein>
    <recommendedName>
        <fullName evidence="6">Glutaredoxin domain-containing protein</fullName>
    </recommendedName>
</protein>
<dbReference type="InterPro" id="IPR036249">
    <property type="entry name" value="Thioredoxin-like_sf"/>
</dbReference>
<dbReference type="Proteomes" id="UP000324705">
    <property type="component" value="Chromosome 7A"/>
</dbReference>
<dbReference type="Pfam" id="PF01344">
    <property type="entry name" value="Kelch_1"/>
    <property type="match status" value="2"/>
</dbReference>
<evidence type="ECO:0000256" key="2">
    <source>
        <dbReference type="ARBA" id="ARBA00022737"/>
    </source>
</evidence>
<proteinExistence type="predicted"/>
<keyword evidence="5" id="KW-1185">Reference proteome</keyword>
<name>A0A9R0Z0Z7_TRITD</name>
<evidence type="ECO:0000256" key="3">
    <source>
        <dbReference type="SAM" id="MobiDB-lite"/>
    </source>
</evidence>